<organism evidence="1">
    <name type="scientific">bioreactor metagenome</name>
    <dbReference type="NCBI Taxonomy" id="1076179"/>
    <lineage>
        <taxon>unclassified sequences</taxon>
        <taxon>metagenomes</taxon>
        <taxon>ecological metagenomes</taxon>
    </lineage>
</organism>
<name>A0A645F1Q0_9ZZZZ</name>
<evidence type="ECO:0000313" key="1">
    <source>
        <dbReference type="EMBL" id="MPN08211.1"/>
    </source>
</evidence>
<dbReference type="EMBL" id="VSSQ01054236">
    <property type="protein sequence ID" value="MPN08211.1"/>
    <property type="molecule type" value="Genomic_DNA"/>
</dbReference>
<reference evidence="1" key="1">
    <citation type="submission" date="2019-08" db="EMBL/GenBank/DDBJ databases">
        <authorList>
            <person name="Kucharzyk K."/>
            <person name="Murdoch R.W."/>
            <person name="Higgins S."/>
            <person name="Loffler F."/>
        </authorList>
    </citation>
    <scope>NUCLEOTIDE SEQUENCE</scope>
</reference>
<gene>
    <name evidence="1" type="ORF">SDC9_155493</name>
</gene>
<sequence length="96" mass="10731">MRPVAAPADVHARPQTDMLQRAQSFDVVFVVNGLFHEILLVVASFQCNPGSVIFQGKTAIFDRGKCRNFPENTHPELVKNGNDAILEDGVPWRTRQ</sequence>
<comment type="caution">
    <text evidence="1">The sequence shown here is derived from an EMBL/GenBank/DDBJ whole genome shotgun (WGS) entry which is preliminary data.</text>
</comment>
<proteinExistence type="predicted"/>
<accession>A0A645F1Q0</accession>
<dbReference type="AlphaFoldDB" id="A0A645F1Q0"/>
<protein>
    <submittedName>
        <fullName evidence="1">Uncharacterized protein</fullName>
    </submittedName>
</protein>